<accession>A0A4Z2F997</accession>
<sequence length="91" mass="10208">MRARGALCVNGGRGARYLVSVLTHLIRALASEGHPRACTQERGRFRGDAITPGYSTLSPPLESGPTQTSNTHRDRKCRDRKCRDRKCRDRK</sequence>
<dbReference type="AlphaFoldDB" id="A0A4Z2F997"/>
<reference evidence="2 3" key="1">
    <citation type="submission" date="2019-03" db="EMBL/GenBank/DDBJ databases">
        <title>First draft genome of Liparis tanakae, snailfish: a comprehensive survey of snailfish specific genes.</title>
        <authorList>
            <person name="Kim W."/>
            <person name="Song I."/>
            <person name="Jeong J.-H."/>
            <person name="Kim D."/>
            <person name="Kim S."/>
            <person name="Ryu S."/>
            <person name="Song J.Y."/>
            <person name="Lee S.K."/>
        </authorList>
    </citation>
    <scope>NUCLEOTIDE SEQUENCE [LARGE SCALE GENOMIC DNA]</scope>
    <source>
        <tissue evidence="2">Muscle</tissue>
    </source>
</reference>
<comment type="caution">
    <text evidence="2">The sequence shown here is derived from an EMBL/GenBank/DDBJ whole genome shotgun (WGS) entry which is preliminary data.</text>
</comment>
<evidence type="ECO:0000313" key="2">
    <source>
        <dbReference type="EMBL" id="TNN37443.1"/>
    </source>
</evidence>
<organism evidence="2 3">
    <name type="scientific">Liparis tanakae</name>
    <name type="common">Tanaka's snailfish</name>
    <dbReference type="NCBI Taxonomy" id="230148"/>
    <lineage>
        <taxon>Eukaryota</taxon>
        <taxon>Metazoa</taxon>
        <taxon>Chordata</taxon>
        <taxon>Craniata</taxon>
        <taxon>Vertebrata</taxon>
        <taxon>Euteleostomi</taxon>
        <taxon>Actinopterygii</taxon>
        <taxon>Neopterygii</taxon>
        <taxon>Teleostei</taxon>
        <taxon>Neoteleostei</taxon>
        <taxon>Acanthomorphata</taxon>
        <taxon>Eupercaria</taxon>
        <taxon>Perciformes</taxon>
        <taxon>Cottioidei</taxon>
        <taxon>Cottales</taxon>
        <taxon>Liparidae</taxon>
        <taxon>Liparis</taxon>
    </lineage>
</organism>
<name>A0A4Z2F997_9TELE</name>
<protein>
    <submittedName>
        <fullName evidence="2">Uncharacterized protein</fullName>
    </submittedName>
</protein>
<feature type="compositionally biased region" description="Basic and acidic residues" evidence="1">
    <location>
        <begin position="37"/>
        <end position="47"/>
    </location>
</feature>
<evidence type="ECO:0000313" key="3">
    <source>
        <dbReference type="Proteomes" id="UP000314294"/>
    </source>
</evidence>
<proteinExistence type="predicted"/>
<dbReference type="EMBL" id="SRLO01001488">
    <property type="protein sequence ID" value="TNN37443.1"/>
    <property type="molecule type" value="Genomic_DNA"/>
</dbReference>
<feature type="compositionally biased region" description="Polar residues" evidence="1">
    <location>
        <begin position="53"/>
        <end position="70"/>
    </location>
</feature>
<gene>
    <name evidence="2" type="ORF">EYF80_052388</name>
</gene>
<evidence type="ECO:0000256" key="1">
    <source>
        <dbReference type="SAM" id="MobiDB-lite"/>
    </source>
</evidence>
<dbReference type="Proteomes" id="UP000314294">
    <property type="component" value="Unassembled WGS sequence"/>
</dbReference>
<keyword evidence="3" id="KW-1185">Reference proteome</keyword>
<feature type="region of interest" description="Disordered" evidence="1">
    <location>
        <begin position="37"/>
        <end position="77"/>
    </location>
</feature>